<dbReference type="PANTHER" id="PTHR31527">
    <property type="entry name" value="RE64534P"/>
    <property type="match status" value="1"/>
</dbReference>
<gene>
    <name evidence="3" type="ORF">ATL31_2188</name>
</gene>
<dbReference type="PANTHER" id="PTHR31527:SF0">
    <property type="entry name" value="RE64534P"/>
    <property type="match status" value="1"/>
</dbReference>
<organism evidence="3 4">
    <name type="scientific">Phycicoccus duodecadis</name>
    <dbReference type="NCBI Taxonomy" id="173053"/>
    <lineage>
        <taxon>Bacteria</taxon>
        <taxon>Bacillati</taxon>
        <taxon>Actinomycetota</taxon>
        <taxon>Actinomycetes</taxon>
        <taxon>Micrococcales</taxon>
        <taxon>Intrasporangiaceae</taxon>
        <taxon>Phycicoccus</taxon>
    </lineage>
</organism>
<name>A0A2N3YKN8_9MICO</name>
<evidence type="ECO:0000313" key="4">
    <source>
        <dbReference type="Proteomes" id="UP000233781"/>
    </source>
</evidence>
<sequence length="226" mass="23565">MNPARTRHPRTGPAPAYAGSAQAPASGWTRLAPQTGAAFELAPGDRLTLLDPAGEQVSDLYLVAAGNVAEQFSSGRTTDFGNSIYVSTGSSLWSNRSRVLAEVVDDTVGVHDLTLTPCSQATFDILYPDLGGAPHPSCFGNLVTALAPYGVGPDSIGVTLNVFMDVWTDADGELHIDPPPTRPGDRFTLEAVVPIVAAVTACSAEKSNNGTCTPIDVLVERAATRS</sequence>
<dbReference type="Proteomes" id="UP000233781">
    <property type="component" value="Unassembled WGS sequence"/>
</dbReference>
<dbReference type="InterPro" id="IPR018959">
    <property type="entry name" value="DUF1989"/>
</dbReference>
<protein>
    <recommendedName>
        <fullName evidence="2">DUF1989 domain-containing protein</fullName>
    </recommendedName>
</protein>
<dbReference type="EMBL" id="PJNE01000001">
    <property type="protein sequence ID" value="PKW27348.1"/>
    <property type="molecule type" value="Genomic_DNA"/>
</dbReference>
<evidence type="ECO:0000256" key="1">
    <source>
        <dbReference type="SAM" id="MobiDB-lite"/>
    </source>
</evidence>
<reference evidence="3 4" key="1">
    <citation type="submission" date="2017-12" db="EMBL/GenBank/DDBJ databases">
        <title>Sequencing the genomes of 1000 Actinobacteria strains.</title>
        <authorList>
            <person name="Klenk H.-P."/>
        </authorList>
    </citation>
    <scope>NUCLEOTIDE SEQUENCE [LARGE SCALE GENOMIC DNA]</scope>
    <source>
        <strain evidence="3 4">DSM 12806</strain>
    </source>
</reference>
<accession>A0A2N3YKN8</accession>
<dbReference type="AlphaFoldDB" id="A0A2N3YKN8"/>
<evidence type="ECO:0000259" key="2">
    <source>
        <dbReference type="Pfam" id="PF09347"/>
    </source>
</evidence>
<feature type="region of interest" description="Disordered" evidence="1">
    <location>
        <begin position="1"/>
        <end position="22"/>
    </location>
</feature>
<comment type="caution">
    <text evidence="3">The sequence shown here is derived from an EMBL/GenBank/DDBJ whole genome shotgun (WGS) entry which is preliminary data.</text>
</comment>
<proteinExistence type="predicted"/>
<keyword evidence="4" id="KW-1185">Reference proteome</keyword>
<dbReference type="Pfam" id="PF09347">
    <property type="entry name" value="DUF1989"/>
    <property type="match status" value="1"/>
</dbReference>
<feature type="domain" description="DUF1989" evidence="2">
    <location>
        <begin position="30"/>
        <end position="194"/>
    </location>
</feature>
<dbReference type="OrthoDB" id="9772660at2"/>
<feature type="compositionally biased region" description="Basic residues" evidence="1">
    <location>
        <begin position="1"/>
        <end position="10"/>
    </location>
</feature>
<feature type="compositionally biased region" description="Low complexity" evidence="1">
    <location>
        <begin position="13"/>
        <end position="22"/>
    </location>
</feature>
<evidence type="ECO:0000313" key="3">
    <source>
        <dbReference type="EMBL" id="PKW27348.1"/>
    </source>
</evidence>
<dbReference type="RefSeq" id="WP_101395789.1">
    <property type="nucleotide sequence ID" value="NZ_PJNE01000001.1"/>
</dbReference>